<protein>
    <submittedName>
        <fullName evidence="2">Uncharacterized protein</fullName>
    </submittedName>
</protein>
<evidence type="ECO:0000313" key="3">
    <source>
        <dbReference type="Proteomes" id="UP000070501"/>
    </source>
</evidence>
<dbReference type="Proteomes" id="UP000070501">
    <property type="component" value="Unassembled WGS sequence"/>
</dbReference>
<accession>A0A136JD84</accession>
<dbReference type="InParanoid" id="A0A136JD84"/>
<organism evidence="2 3">
    <name type="scientific">Microdochium bolleyi</name>
    <dbReference type="NCBI Taxonomy" id="196109"/>
    <lineage>
        <taxon>Eukaryota</taxon>
        <taxon>Fungi</taxon>
        <taxon>Dikarya</taxon>
        <taxon>Ascomycota</taxon>
        <taxon>Pezizomycotina</taxon>
        <taxon>Sordariomycetes</taxon>
        <taxon>Xylariomycetidae</taxon>
        <taxon>Xylariales</taxon>
        <taxon>Microdochiaceae</taxon>
        <taxon>Microdochium</taxon>
    </lineage>
</organism>
<keyword evidence="1" id="KW-1133">Transmembrane helix</keyword>
<evidence type="ECO:0000313" key="2">
    <source>
        <dbReference type="EMBL" id="KXJ95115.1"/>
    </source>
</evidence>
<keyword evidence="1" id="KW-0812">Transmembrane</keyword>
<dbReference type="EMBL" id="KQ964246">
    <property type="protein sequence ID" value="KXJ95115.1"/>
    <property type="molecule type" value="Genomic_DNA"/>
</dbReference>
<gene>
    <name evidence="2" type="ORF">Micbo1qcDRAFT_156929</name>
</gene>
<evidence type="ECO:0000256" key="1">
    <source>
        <dbReference type="SAM" id="Phobius"/>
    </source>
</evidence>
<feature type="non-terminal residue" evidence="2">
    <location>
        <position position="54"/>
    </location>
</feature>
<dbReference type="AlphaFoldDB" id="A0A136JD84"/>
<feature type="transmembrane region" description="Helical" evidence="1">
    <location>
        <begin position="22"/>
        <end position="42"/>
    </location>
</feature>
<sequence>MSQHCHQDSTGSLSLEVVRPGLAIQVTAALGSGGSTMMVLAWRRAADHTTPRHP</sequence>
<name>A0A136JD84_9PEZI</name>
<proteinExistence type="predicted"/>
<keyword evidence="3" id="KW-1185">Reference proteome</keyword>
<keyword evidence="1" id="KW-0472">Membrane</keyword>
<reference evidence="3" key="1">
    <citation type="submission" date="2016-02" db="EMBL/GenBank/DDBJ databases">
        <title>Draft genome sequence of Microdochium bolleyi, a fungal endophyte of beachgrass.</title>
        <authorList>
            <consortium name="DOE Joint Genome Institute"/>
            <person name="David A.S."/>
            <person name="May G."/>
            <person name="Haridas S."/>
            <person name="Lim J."/>
            <person name="Wang M."/>
            <person name="Labutti K."/>
            <person name="Lipzen A."/>
            <person name="Barry K."/>
            <person name="Grigoriev I.V."/>
        </authorList>
    </citation>
    <scope>NUCLEOTIDE SEQUENCE [LARGE SCALE GENOMIC DNA]</scope>
    <source>
        <strain evidence="3">J235TASD1</strain>
    </source>
</reference>